<comment type="caution">
    <text evidence="1">The sequence shown here is derived from an EMBL/GenBank/DDBJ whole genome shotgun (WGS) entry which is preliminary data.</text>
</comment>
<proteinExistence type="predicted"/>
<dbReference type="AlphaFoldDB" id="A0A8T1VVN5"/>
<evidence type="ECO:0000313" key="1">
    <source>
        <dbReference type="EMBL" id="KAG7385347.1"/>
    </source>
</evidence>
<dbReference type="PANTHER" id="PTHR33266:SF1">
    <property type="entry name" value="F-BOX DOMAIN-CONTAINING PROTEIN"/>
    <property type="match status" value="1"/>
</dbReference>
<dbReference type="Proteomes" id="UP000693981">
    <property type="component" value="Unassembled WGS sequence"/>
</dbReference>
<organism evidence="1 2">
    <name type="scientific">Phytophthora boehmeriae</name>
    <dbReference type="NCBI Taxonomy" id="109152"/>
    <lineage>
        <taxon>Eukaryota</taxon>
        <taxon>Sar</taxon>
        <taxon>Stramenopiles</taxon>
        <taxon>Oomycota</taxon>
        <taxon>Peronosporomycetes</taxon>
        <taxon>Peronosporales</taxon>
        <taxon>Peronosporaceae</taxon>
        <taxon>Phytophthora</taxon>
    </lineage>
</organism>
<reference evidence="1" key="1">
    <citation type="submission" date="2021-02" db="EMBL/GenBank/DDBJ databases">
        <authorList>
            <person name="Palmer J.M."/>
        </authorList>
    </citation>
    <scope>NUCLEOTIDE SEQUENCE</scope>
    <source>
        <strain evidence="1">SCRP23</strain>
    </source>
</reference>
<dbReference type="PANTHER" id="PTHR33266">
    <property type="entry name" value="CHROMOSOME 15, WHOLE GENOME SHOTGUN SEQUENCE"/>
    <property type="match status" value="1"/>
</dbReference>
<protein>
    <submittedName>
        <fullName evidence="1">Uncharacterized protein</fullName>
    </submittedName>
</protein>
<evidence type="ECO:0000313" key="2">
    <source>
        <dbReference type="Proteomes" id="UP000693981"/>
    </source>
</evidence>
<dbReference type="OrthoDB" id="129554at2759"/>
<name>A0A8T1VVN5_9STRA</name>
<keyword evidence="2" id="KW-1185">Reference proteome</keyword>
<dbReference type="EMBL" id="JAGDFL010000554">
    <property type="protein sequence ID" value="KAG7385347.1"/>
    <property type="molecule type" value="Genomic_DNA"/>
</dbReference>
<accession>A0A8T1VVN5</accession>
<gene>
    <name evidence="1" type="ORF">PHYBOEH_009086</name>
</gene>
<sequence>MTTEESDNYKSLTEIASELVFSLLLKQKSLSEETKKRLELKTLEITDETVEMAIRGSLDLLRPVLLAAIIEVYRGIDSDMALAVARKAAEQIMAVVAKRGSETDPGLIEAFTNSEYLGTAADELADYLRRCWGAYTLDSCSYKAPYVTVVQSSGFGKSRLVFQLAQNTAAKDALNMRVLYTCVRLGMSRGFPKTTTELRIWLFDGGDEDEHAMAQHLVAIYDYAHTNWSRVGTDWLELFTSPEADTVVQKQLADTEARGNSVITSAWSPEKRPRREGKLVILVVDEASALFQIFRARGLNAFGLLRRALVIANDTIRTGGYNGGIFCDIGGYKPEGVGLDAPFRVRPLV</sequence>